<evidence type="ECO:0000313" key="1">
    <source>
        <dbReference type="EMBL" id="MBU2723929.1"/>
    </source>
</evidence>
<proteinExistence type="predicted"/>
<dbReference type="Proteomes" id="UP000887300">
    <property type="component" value="Unassembled WGS sequence"/>
</dbReference>
<organism evidence="1 2">
    <name type="scientific">Acidithiobacillus ferridurans</name>
    <dbReference type="NCBI Taxonomy" id="1232575"/>
    <lineage>
        <taxon>Bacteria</taxon>
        <taxon>Pseudomonadati</taxon>
        <taxon>Pseudomonadota</taxon>
        <taxon>Acidithiobacillia</taxon>
        <taxon>Acidithiobacillales</taxon>
        <taxon>Acidithiobacillaceae</taxon>
        <taxon>Acidithiobacillus</taxon>
    </lineage>
</organism>
<gene>
    <name evidence="1" type="ORF">HF568_12105</name>
</gene>
<feature type="non-terminal residue" evidence="1">
    <location>
        <position position="1"/>
    </location>
</feature>
<comment type="caution">
    <text evidence="1">The sequence shown here is derived from an EMBL/GenBank/DDBJ whole genome shotgun (WGS) entry which is preliminary data.</text>
</comment>
<accession>A0A8X8G9T3</accession>
<sequence>GAPAEMHFLTLNAPVQPCIVTWGAGPDVLILGDADAATIRRLVAEHGAALHRAQAIFAPASLGNTERAALAAATAQARVFYLGEGKPGTWTWQAGRLRHALPPSPAYWQPGA</sequence>
<evidence type="ECO:0000313" key="2">
    <source>
        <dbReference type="Proteomes" id="UP000887300"/>
    </source>
</evidence>
<protein>
    <submittedName>
        <fullName evidence="1">ComEC family competence protein</fullName>
    </submittedName>
</protein>
<dbReference type="AlphaFoldDB" id="A0A8X8G9T3"/>
<reference evidence="1" key="1">
    <citation type="journal article" date="2021" name="ISME J.">
        <title>Genomic evolution of the class Acidithiobacillia: deep-branching Proteobacteria living in extreme acidic conditions.</title>
        <authorList>
            <person name="Moya-Beltran A."/>
            <person name="Beard S."/>
            <person name="Rojas-Villalobos C."/>
            <person name="Issotta F."/>
            <person name="Gallardo Y."/>
            <person name="Ulloa R."/>
            <person name="Giaveno A."/>
            <person name="Degli Esposti M."/>
            <person name="Johnson D.B."/>
            <person name="Quatrini R."/>
        </authorList>
    </citation>
    <scope>NUCLEOTIDE SEQUENCE</scope>
    <source>
        <strain evidence="1">DSM 583</strain>
    </source>
</reference>
<name>A0A8X8G9T3_ACIFI</name>
<dbReference type="EMBL" id="JABBHS010000363">
    <property type="protein sequence ID" value="MBU2723929.1"/>
    <property type="molecule type" value="Genomic_DNA"/>
</dbReference>